<organism evidence="3 4">
    <name type="scientific">Gordonia hongkongensis</name>
    <dbReference type="NCBI Taxonomy" id="1701090"/>
    <lineage>
        <taxon>Bacteria</taxon>
        <taxon>Bacillati</taxon>
        <taxon>Actinomycetota</taxon>
        <taxon>Actinomycetes</taxon>
        <taxon>Mycobacteriales</taxon>
        <taxon>Gordoniaceae</taxon>
        <taxon>Gordonia</taxon>
    </lineage>
</organism>
<evidence type="ECO:0000259" key="2">
    <source>
        <dbReference type="Pfam" id="PF07510"/>
    </source>
</evidence>
<reference evidence="3" key="2">
    <citation type="submission" date="2022-01" db="EMBL/GenBank/DDBJ databases">
        <authorList>
            <person name="Sanchez-Suarez J."/>
            <person name="Villamil L."/>
            <person name="Diaz L.E."/>
        </authorList>
    </citation>
    <scope>NUCLEOTIDE SEQUENCE</scope>
    <source>
        <strain evidence="3">EUFUS-Z928</strain>
    </source>
</reference>
<evidence type="ECO:0000313" key="3">
    <source>
        <dbReference type="EMBL" id="MDF6099543.1"/>
    </source>
</evidence>
<feature type="domain" description="GmrSD restriction endonucleases C-terminal" evidence="2">
    <location>
        <begin position="434"/>
        <end position="553"/>
    </location>
</feature>
<accession>A0ABT6BNC8</accession>
<protein>
    <submittedName>
        <fullName evidence="3">DUF262 domain-containing HNH endonuclease family protein</fullName>
    </submittedName>
</protein>
<name>A0ABT6BNC8_9ACTN</name>
<dbReference type="Pfam" id="PF03235">
    <property type="entry name" value="GmrSD_N"/>
    <property type="match status" value="1"/>
</dbReference>
<dbReference type="PANTHER" id="PTHR35149:SF2">
    <property type="entry name" value="DUF262 DOMAIN-CONTAINING PROTEIN"/>
    <property type="match status" value="1"/>
</dbReference>
<feature type="domain" description="GmrSD restriction endonucleases N-terminal" evidence="1">
    <location>
        <begin position="13"/>
        <end position="231"/>
    </location>
</feature>
<dbReference type="Pfam" id="PF07510">
    <property type="entry name" value="GmrSD_C"/>
    <property type="match status" value="1"/>
</dbReference>
<keyword evidence="3" id="KW-0378">Hydrolase</keyword>
<keyword evidence="3" id="KW-0540">Nuclease</keyword>
<comment type="caution">
    <text evidence="3">The sequence shown here is derived from an EMBL/GenBank/DDBJ whole genome shotgun (WGS) entry which is preliminary data.</text>
</comment>
<dbReference type="PANTHER" id="PTHR35149">
    <property type="entry name" value="SLL5132 PROTEIN"/>
    <property type="match status" value="1"/>
</dbReference>
<sequence>MMKDLSAGEYPLRKIFSSDYEFTIPEYQRPYAWGKEQALQLLDDLEGALARDTDEPYFLGSIVLVKAGSDPDAQVIDGQQRLTTLSILFAVLRDLTENSKLAGELANVVVEPGEILAGTQAKPRLSLRKRDKQFFADHVQNESATKSLVGLDDAYLKTDAQKAIRDNTVALRDRIALWSDDKRQRLATMLGIRTLLVVVSTPDLNSAHRIFSVMNARGLDLTPSDIFKSKVIGDVGDVSEHEVSEYADKWEQEEVDLGRDSFADLFGHVRMIFQKERATKVLLQEFDEQVLSKYLPGKGREFVDEVLIPYSDAYEHLLAQNYPDDVNWSPVNSWLRRLMQVDNDNWRAPALWALKEHGNDPAYLAEFLRKLERLAASMLLRRVYATPRGSRYGELLKQLEKGDGLASGAFDLTAEEVGETRDRLSDRLYLVAPVRKYVLLRLDDLLAKVPGVSYQHKMITVEHVLPQNPKDNSLWKQEFTDGERLYWTHRLGNLVLLNRAKNSQAQNYDFAKKKAKYFTSANGSAVFALTTQVITEDEWTPAVIEKRQKDLVALLSKEWELT</sequence>
<evidence type="ECO:0000259" key="1">
    <source>
        <dbReference type="Pfam" id="PF03235"/>
    </source>
</evidence>
<dbReference type="EMBL" id="JAKJLQ010000001">
    <property type="protein sequence ID" value="MDF6099543.1"/>
    <property type="molecule type" value="Genomic_DNA"/>
</dbReference>
<keyword evidence="4" id="KW-1185">Reference proteome</keyword>
<dbReference type="InterPro" id="IPR004919">
    <property type="entry name" value="GmrSD_N"/>
</dbReference>
<dbReference type="GO" id="GO:0004519">
    <property type="term" value="F:endonuclease activity"/>
    <property type="evidence" value="ECO:0007669"/>
    <property type="project" value="UniProtKB-KW"/>
</dbReference>
<proteinExistence type="predicted"/>
<dbReference type="RefSeq" id="WP_277242421.1">
    <property type="nucleotide sequence ID" value="NZ_JAKJLQ010000001.1"/>
</dbReference>
<gene>
    <name evidence="3" type="ORF">L2299_00565</name>
</gene>
<evidence type="ECO:0000313" key="4">
    <source>
        <dbReference type="Proteomes" id="UP001152308"/>
    </source>
</evidence>
<dbReference type="Proteomes" id="UP001152308">
    <property type="component" value="Unassembled WGS sequence"/>
</dbReference>
<reference evidence="3" key="1">
    <citation type="journal article" date="2022" name="Data Brief">
        <title>Draft genome sequence data of Gordonia hongkongensis strain EUFUS-Z928 isolated from the octocoral Eunicea fusca.</title>
        <authorList>
            <person name="Sanchez-Suarez J."/>
            <person name="Diaz L."/>
            <person name="Melo-Bolivar J."/>
            <person name="Villamil L."/>
        </authorList>
    </citation>
    <scope>NUCLEOTIDE SEQUENCE</scope>
    <source>
        <strain evidence="3">EUFUS-Z928</strain>
    </source>
</reference>
<dbReference type="InterPro" id="IPR011089">
    <property type="entry name" value="GmrSD_C"/>
</dbReference>
<keyword evidence="3" id="KW-0255">Endonuclease</keyword>